<feature type="compositionally biased region" description="Basic and acidic residues" evidence="1">
    <location>
        <begin position="101"/>
        <end position="110"/>
    </location>
</feature>
<reference evidence="2" key="1">
    <citation type="submission" date="2014-09" db="EMBL/GenBank/DDBJ databases">
        <authorList>
            <person name="Magalhaes I.L.F."/>
            <person name="Oliveira U."/>
            <person name="Santos F.R."/>
            <person name="Vidigal T.H.D.A."/>
            <person name="Brescovit A.D."/>
            <person name="Santos A.J."/>
        </authorList>
    </citation>
    <scope>NUCLEOTIDE SEQUENCE</scope>
    <source>
        <tissue evidence="2">Shoot tissue taken approximately 20 cm above the soil surface</tissue>
    </source>
</reference>
<proteinExistence type="predicted"/>
<evidence type="ECO:0000256" key="1">
    <source>
        <dbReference type="SAM" id="MobiDB-lite"/>
    </source>
</evidence>
<feature type="region of interest" description="Disordered" evidence="1">
    <location>
        <begin position="93"/>
        <end position="118"/>
    </location>
</feature>
<sequence length="118" mass="12628">MVASTTSSRIVAMASPRTTVMTSSDGCLDLLGDGYLVVGGHILTVKRIRMPYLLISILRYSAVRFGFEGDCVHDLFNNGSTIRTYAPSTHSAMATSAAATNREEEAEKAKHGSAPLHP</sequence>
<name>A0A0A9A6M3_ARUDO</name>
<dbReference type="AlphaFoldDB" id="A0A0A9A6M3"/>
<protein>
    <submittedName>
        <fullName evidence="2">Uncharacterized protein</fullName>
    </submittedName>
</protein>
<organism evidence="2">
    <name type="scientific">Arundo donax</name>
    <name type="common">Giant reed</name>
    <name type="synonym">Donax arundinaceus</name>
    <dbReference type="NCBI Taxonomy" id="35708"/>
    <lineage>
        <taxon>Eukaryota</taxon>
        <taxon>Viridiplantae</taxon>
        <taxon>Streptophyta</taxon>
        <taxon>Embryophyta</taxon>
        <taxon>Tracheophyta</taxon>
        <taxon>Spermatophyta</taxon>
        <taxon>Magnoliopsida</taxon>
        <taxon>Liliopsida</taxon>
        <taxon>Poales</taxon>
        <taxon>Poaceae</taxon>
        <taxon>PACMAD clade</taxon>
        <taxon>Arundinoideae</taxon>
        <taxon>Arundineae</taxon>
        <taxon>Arundo</taxon>
    </lineage>
</organism>
<accession>A0A0A9A6M3</accession>
<evidence type="ECO:0000313" key="2">
    <source>
        <dbReference type="EMBL" id="JAD47349.1"/>
    </source>
</evidence>
<dbReference type="EMBL" id="GBRH01250546">
    <property type="protein sequence ID" value="JAD47349.1"/>
    <property type="molecule type" value="Transcribed_RNA"/>
</dbReference>
<reference evidence="2" key="2">
    <citation type="journal article" date="2015" name="Data Brief">
        <title>Shoot transcriptome of the giant reed, Arundo donax.</title>
        <authorList>
            <person name="Barrero R.A."/>
            <person name="Guerrero F.D."/>
            <person name="Moolhuijzen P."/>
            <person name="Goolsby J.A."/>
            <person name="Tidwell J."/>
            <person name="Bellgard S.E."/>
            <person name="Bellgard M.I."/>
        </authorList>
    </citation>
    <scope>NUCLEOTIDE SEQUENCE</scope>
    <source>
        <tissue evidence="2">Shoot tissue taken approximately 20 cm above the soil surface</tissue>
    </source>
</reference>